<comment type="caution">
    <text evidence="2">The sequence shown here is derived from an EMBL/GenBank/DDBJ whole genome shotgun (WGS) entry which is preliminary data.</text>
</comment>
<feature type="region of interest" description="Disordered" evidence="1">
    <location>
        <begin position="29"/>
        <end position="75"/>
    </location>
</feature>
<gene>
    <name evidence="2" type="ORF">FOZ62_013499</name>
</gene>
<reference evidence="2 3" key="1">
    <citation type="submission" date="2020-04" db="EMBL/GenBank/DDBJ databases">
        <title>Perkinsus olseni comparative genomics.</title>
        <authorList>
            <person name="Bogema D.R."/>
        </authorList>
    </citation>
    <scope>NUCLEOTIDE SEQUENCE [LARGE SCALE GENOMIC DNA]</scope>
    <source>
        <strain evidence="2">ATCC PRA-205</strain>
    </source>
</reference>
<dbReference type="AlphaFoldDB" id="A0A7J6SUW0"/>
<dbReference type="EMBL" id="JABANM010012039">
    <property type="protein sequence ID" value="KAF4736688.1"/>
    <property type="molecule type" value="Genomic_DNA"/>
</dbReference>
<evidence type="ECO:0000256" key="1">
    <source>
        <dbReference type="SAM" id="MobiDB-lite"/>
    </source>
</evidence>
<accession>A0A7J6SUW0</accession>
<evidence type="ECO:0000313" key="3">
    <source>
        <dbReference type="Proteomes" id="UP000574390"/>
    </source>
</evidence>
<dbReference type="Proteomes" id="UP000574390">
    <property type="component" value="Unassembled WGS sequence"/>
</dbReference>
<feature type="non-terminal residue" evidence="2">
    <location>
        <position position="124"/>
    </location>
</feature>
<organism evidence="2 3">
    <name type="scientific">Perkinsus olseni</name>
    <name type="common">Perkinsus atlanticus</name>
    <dbReference type="NCBI Taxonomy" id="32597"/>
    <lineage>
        <taxon>Eukaryota</taxon>
        <taxon>Sar</taxon>
        <taxon>Alveolata</taxon>
        <taxon>Perkinsozoa</taxon>
        <taxon>Perkinsea</taxon>
        <taxon>Perkinsida</taxon>
        <taxon>Perkinsidae</taxon>
        <taxon>Perkinsus</taxon>
    </lineage>
</organism>
<sequence length="124" mass="12886">MPGRSIGISNRRVVERPVVAVVTKVGGRTAPSEGIGTVMNVPNDPSQPTVLSPGHSSVPGPASNQSQQLAHRDVSAVAEISREDTSWPAEGVSWAAVASLLRHHAVVSAPAAEARTGRVNLLEE</sequence>
<protein>
    <submittedName>
        <fullName evidence="2">Uncharacterized protein</fullName>
    </submittedName>
</protein>
<proteinExistence type="predicted"/>
<name>A0A7J6SUW0_PEROL</name>
<evidence type="ECO:0000313" key="2">
    <source>
        <dbReference type="EMBL" id="KAF4736688.1"/>
    </source>
</evidence>